<feature type="compositionally biased region" description="Acidic residues" evidence="1">
    <location>
        <begin position="156"/>
        <end position="165"/>
    </location>
</feature>
<feature type="region of interest" description="Disordered" evidence="1">
    <location>
        <begin position="1"/>
        <end position="26"/>
    </location>
</feature>
<dbReference type="Proteomes" id="UP000595917">
    <property type="component" value="Chromosome"/>
</dbReference>
<evidence type="ECO:0000313" key="2">
    <source>
        <dbReference type="EMBL" id="QQO09959.1"/>
    </source>
</evidence>
<feature type="region of interest" description="Disordered" evidence="1">
    <location>
        <begin position="151"/>
        <end position="184"/>
    </location>
</feature>
<evidence type="ECO:0000313" key="3">
    <source>
        <dbReference type="Proteomes" id="UP000595917"/>
    </source>
</evidence>
<proteinExistence type="predicted"/>
<dbReference type="KEGG" id="bhc:JFL75_03330"/>
<dbReference type="Pfam" id="PF18934">
    <property type="entry name" value="DUF5682"/>
    <property type="match status" value="1"/>
</dbReference>
<dbReference type="InterPro" id="IPR043737">
    <property type="entry name" value="DUF5682"/>
</dbReference>
<keyword evidence="3" id="KW-1185">Reference proteome</keyword>
<name>A0A7T7XP58_9SPIR</name>
<evidence type="ECO:0000256" key="1">
    <source>
        <dbReference type="SAM" id="MobiDB-lite"/>
    </source>
</evidence>
<dbReference type="AlphaFoldDB" id="A0A7T7XP58"/>
<dbReference type="EMBL" id="CP067089">
    <property type="protein sequence ID" value="QQO09959.1"/>
    <property type="molecule type" value="Genomic_DNA"/>
</dbReference>
<protein>
    <submittedName>
        <fullName evidence="2">Uncharacterized protein</fullName>
    </submittedName>
</protein>
<accession>A0A7T7XP58</accession>
<dbReference type="RefSeq" id="WP_215627263.1">
    <property type="nucleotide sequence ID" value="NZ_CP067089.2"/>
</dbReference>
<organism evidence="2 3">
    <name type="scientific">Breznakiella homolactica</name>
    <dbReference type="NCBI Taxonomy" id="2798577"/>
    <lineage>
        <taxon>Bacteria</taxon>
        <taxon>Pseudomonadati</taxon>
        <taxon>Spirochaetota</taxon>
        <taxon>Spirochaetia</taxon>
        <taxon>Spirochaetales</taxon>
        <taxon>Breznakiellaceae</taxon>
        <taxon>Breznakiella</taxon>
    </lineage>
</organism>
<sequence length="830" mass="92479">MAAAVQSMQGPGVTGPASGEIPPAEQPWRTPEGVHLFGIRHLSAAGAWHVRRFLDEIRPDLVLIESPSDTSVLIEDLTRRGVQPPVAVLCYTADVPVHSIVYPLASYSPEYQALLWAKEHKKKSRFIDLPSDVKTPLYRLQEEIRVKQFSRQQELEAQEDSESNGETDSTAPQPASGAEEEQVRQRTEFYRYSNGLYEKIAELGGETDYDTYWERSFEHNTETGAYLRAVALHSAEMRAMTEAGEKDADPLAASINYLRESYMKRCITEAIAGGTPPDKIAVILGAYHVKGVMETEPMDDAELAALPRAETRMTLMPYSYYRLGSFSGYGAGNHAPFYYEMMYSAMEEGRLENLPEQYITELSRLYRAKQGYSSTASAIEAVRLAKSLQYIHGGTLPTLKDLHDSAVAAMAGGEVTGIAEAFASLDVGTRIGTLPEGVSQTPIQDDMNRMLKKLKLEKFKSAVAQDLKLDLRENLKVKNEEAAFLDLDRSVFLNRLAFLGIGFARKQGRRQDSATWAEDWILCWTPETEIQVVESVLYGDTVEAAASYVMKDRLEKSADVLEVAGLVRQTCECRLTGSILEAIKKLQALASETESFSGAARAGREMSFLVQYGSVRRFDTEAIVPILQQLFLKAALLLYGSASCSEDTAREIADDMAGLHYITQEHHGTVNDDIWLRQLAALAKADDRSPLLSGFAFSILMERGSVTEDELLTEVSRHLSAGNTPEAGALWFEGLSRRNRYVLLSRIMLWKQLDAYLAELEDDEFKRALVCLRRVFSGFEPHEKNGICEILAELWGVDAGSAAEFLREELTDQEEEALSDLNDFDFGDLE</sequence>
<reference evidence="2" key="1">
    <citation type="submission" date="2021-01" db="EMBL/GenBank/DDBJ databases">
        <title>Description of Breznakiella homolactica.</title>
        <authorList>
            <person name="Song Y."/>
            <person name="Brune A."/>
        </authorList>
    </citation>
    <scope>NUCLEOTIDE SEQUENCE</scope>
    <source>
        <strain evidence="2">RmG30</strain>
    </source>
</reference>
<gene>
    <name evidence="2" type="ORF">JFL75_03330</name>
</gene>